<dbReference type="SUPFAM" id="SSF48403">
    <property type="entry name" value="Ankyrin repeat"/>
    <property type="match status" value="1"/>
</dbReference>
<gene>
    <name evidence="2" type="ORF">NJF43_00765</name>
</gene>
<feature type="chain" id="PRO_5041335164" description="Ankyrin repeat domain-containing protein" evidence="1">
    <location>
        <begin position="21"/>
        <end position="160"/>
    </location>
</feature>
<dbReference type="Gene3D" id="1.25.40.20">
    <property type="entry name" value="Ankyrin repeat-containing domain"/>
    <property type="match status" value="1"/>
</dbReference>
<dbReference type="EMBL" id="JAMYBS010000001">
    <property type="protein sequence ID" value="MCO7543285.1"/>
    <property type="molecule type" value="Genomic_DNA"/>
</dbReference>
<evidence type="ECO:0000256" key="1">
    <source>
        <dbReference type="SAM" id="SignalP"/>
    </source>
</evidence>
<feature type="signal peptide" evidence="1">
    <location>
        <begin position="1"/>
        <end position="20"/>
    </location>
</feature>
<comment type="caution">
    <text evidence="2">The sequence shown here is derived from an EMBL/GenBank/DDBJ whole genome shotgun (WGS) entry which is preliminary data.</text>
</comment>
<evidence type="ECO:0008006" key="4">
    <source>
        <dbReference type="Google" id="ProtNLM"/>
    </source>
</evidence>
<evidence type="ECO:0000313" key="2">
    <source>
        <dbReference type="EMBL" id="MCO7543285.1"/>
    </source>
</evidence>
<accession>A0AA41WIX6</accession>
<keyword evidence="1" id="KW-0732">Signal</keyword>
<sequence>MLVAPSVALVAILAAGSACAEPANPLGLHTTDASGCRLSDGRGFEAPTIVLMAGAYDKLPPNAAVALKVIDVAIKAGCDIDEPDELGFSPLNAAILYNEPVLVERFLNAGADPHRKIVSPRASINGLDSFEFLHLLETKAPSQNREALRDLLERNATDSH</sequence>
<organism evidence="2 3">
    <name type="scientific">Stutzerimonas nitrititolerans</name>
    <dbReference type="NCBI Taxonomy" id="2482751"/>
    <lineage>
        <taxon>Bacteria</taxon>
        <taxon>Pseudomonadati</taxon>
        <taxon>Pseudomonadota</taxon>
        <taxon>Gammaproteobacteria</taxon>
        <taxon>Pseudomonadales</taxon>
        <taxon>Pseudomonadaceae</taxon>
        <taxon>Stutzerimonas</taxon>
    </lineage>
</organism>
<dbReference type="Proteomes" id="UP001165292">
    <property type="component" value="Unassembled WGS sequence"/>
</dbReference>
<proteinExistence type="predicted"/>
<name>A0AA41WIX6_9GAMM</name>
<evidence type="ECO:0000313" key="3">
    <source>
        <dbReference type="Proteomes" id="UP001165292"/>
    </source>
</evidence>
<dbReference type="RefSeq" id="WP_253162061.1">
    <property type="nucleotide sequence ID" value="NZ_JAMYBS010000001.1"/>
</dbReference>
<protein>
    <recommendedName>
        <fullName evidence="4">Ankyrin repeat domain-containing protein</fullName>
    </recommendedName>
</protein>
<reference evidence="2" key="1">
    <citation type="submission" date="2022-06" db="EMBL/GenBank/DDBJ databases">
        <title>Detection of beta-lactamases in bacteria of animal origin.</title>
        <authorList>
            <person name="Mlynarcik P."/>
            <person name="Zdarska V."/>
            <person name="Chudobova H."/>
            <person name="Prochazkova P."/>
            <person name="Hricova K."/>
            <person name="Mezerova K."/>
            <person name="Bardon J."/>
            <person name="Dolejska M."/>
            <person name="Sukkar I."/>
            <person name="Kolar M."/>
        </authorList>
    </citation>
    <scope>NUCLEOTIDE SEQUENCE</scope>
    <source>
        <strain evidence="2">S 300-3</strain>
    </source>
</reference>
<dbReference type="AlphaFoldDB" id="A0AA41WIX6"/>
<dbReference type="InterPro" id="IPR036770">
    <property type="entry name" value="Ankyrin_rpt-contain_sf"/>
</dbReference>